<organism evidence="1 2">
    <name type="scientific">Epilithonimonas hungarica</name>
    <dbReference type="NCBI Taxonomy" id="454006"/>
    <lineage>
        <taxon>Bacteria</taxon>
        <taxon>Pseudomonadati</taxon>
        <taxon>Bacteroidota</taxon>
        <taxon>Flavobacteriia</taxon>
        <taxon>Flavobacteriales</taxon>
        <taxon>Weeksellaceae</taxon>
        <taxon>Chryseobacterium group</taxon>
        <taxon>Epilithonimonas</taxon>
    </lineage>
</organism>
<dbReference type="STRING" id="454006.SAMN05421825_3125"/>
<keyword evidence="2" id="KW-1185">Reference proteome</keyword>
<evidence type="ECO:0000313" key="2">
    <source>
        <dbReference type="Proteomes" id="UP000199203"/>
    </source>
</evidence>
<dbReference type="AlphaFoldDB" id="A0A1G7TJA0"/>
<dbReference type="RefSeq" id="WP_089874375.1">
    <property type="nucleotide sequence ID" value="NZ_FNBH01000004.1"/>
</dbReference>
<reference evidence="2" key="1">
    <citation type="submission" date="2016-10" db="EMBL/GenBank/DDBJ databases">
        <authorList>
            <person name="Varghese N."/>
            <person name="Submissions S."/>
        </authorList>
    </citation>
    <scope>NUCLEOTIDE SEQUENCE [LARGE SCALE GENOMIC DNA]</scope>
    <source>
        <strain evidence="2">DSM 19684</strain>
    </source>
</reference>
<name>A0A1G7TJA0_9FLAO</name>
<evidence type="ECO:0000313" key="1">
    <source>
        <dbReference type="EMBL" id="SDG35094.1"/>
    </source>
</evidence>
<sequence length="101" mass="11714">MKLLLITAIEEFENDVINILKHSGVKSFSYQSVKGYRNDENEMSNWFGKDEIAVNSLLFTVFSDCNCVDDIYKNVNEFNQKQKTVSQIHIATINLENENFK</sequence>
<evidence type="ECO:0008006" key="3">
    <source>
        <dbReference type="Google" id="ProtNLM"/>
    </source>
</evidence>
<dbReference type="OrthoDB" id="1524637at2"/>
<accession>A0A1G7TJA0</accession>
<protein>
    <recommendedName>
        <fullName evidence="3">Nitrogen regulatory protein P-II</fullName>
    </recommendedName>
</protein>
<dbReference type="EMBL" id="FNBH01000004">
    <property type="protein sequence ID" value="SDG35094.1"/>
    <property type="molecule type" value="Genomic_DNA"/>
</dbReference>
<gene>
    <name evidence="1" type="ORF">SAMN05421825_3125</name>
</gene>
<proteinExistence type="predicted"/>
<dbReference type="Proteomes" id="UP000199203">
    <property type="component" value="Unassembled WGS sequence"/>
</dbReference>